<accession>A0A1S3M8C1</accession>
<gene>
    <name evidence="4" type="primary">LOC106571143</name>
</gene>
<sequence>MQMGSLLGVLVHWGRGGNAPITSQSTSCSRCPFCFPGVILTLGSSANPVRYKRGITLQSRSQRQLADTGQPGFPIEEVKWCLVLSQEEVCGTGLKSSEGCCVYIKDDQAWLKWDEKTTLRCDGTHYGNSDGECASNQSSLDCDGEISANTTPGTDTPGQQNTTQNGTPPASPRVRWFLFLPVSIVAVIFFLFLFLLDLYLTR</sequence>
<evidence type="ECO:0000313" key="4">
    <source>
        <dbReference type="RefSeq" id="XP_013999340.2"/>
    </source>
</evidence>
<dbReference type="RefSeq" id="XP_013999340.2">
    <property type="nucleotide sequence ID" value="XM_014143865.2"/>
</dbReference>
<dbReference type="Proteomes" id="UP001652741">
    <property type="component" value="Chromosome ssa15"/>
</dbReference>
<evidence type="ECO:0000256" key="1">
    <source>
        <dbReference type="SAM" id="MobiDB-lite"/>
    </source>
</evidence>
<keyword evidence="2" id="KW-1133">Transmembrane helix</keyword>
<dbReference type="GeneID" id="106571143"/>
<keyword evidence="3" id="KW-1185">Reference proteome</keyword>
<evidence type="ECO:0000256" key="2">
    <source>
        <dbReference type="SAM" id="Phobius"/>
    </source>
</evidence>
<protein>
    <submittedName>
        <fullName evidence="4">Uncharacterized protein isoform X1</fullName>
    </submittedName>
</protein>
<dbReference type="KEGG" id="sasa:106571143"/>
<keyword evidence="2" id="KW-0472">Membrane</keyword>
<proteinExistence type="predicted"/>
<name>A0A1S3M8C1_SALSA</name>
<feature type="compositionally biased region" description="Low complexity" evidence="1">
    <location>
        <begin position="149"/>
        <end position="168"/>
    </location>
</feature>
<dbReference type="AlphaFoldDB" id="A0A1S3M8C1"/>
<feature type="region of interest" description="Disordered" evidence="1">
    <location>
        <begin position="144"/>
        <end position="168"/>
    </location>
</feature>
<keyword evidence="2" id="KW-0812">Transmembrane</keyword>
<organism evidence="3 4">
    <name type="scientific">Salmo salar</name>
    <name type="common">Atlantic salmon</name>
    <dbReference type="NCBI Taxonomy" id="8030"/>
    <lineage>
        <taxon>Eukaryota</taxon>
        <taxon>Metazoa</taxon>
        <taxon>Chordata</taxon>
        <taxon>Craniata</taxon>
        <taxon>Vertebrata</taxon>
        <taxon>Euteleostomi</taxon>
        <taxon>Actinopterygii</taxon>
        <taxon>Neopterygii</taxon>
        <taxon>Teleostei</taxon>
        <taxon>Protacanthopterygii</taxon>
        <taxon>Salmoniformes</taxon>
        <taxon>Salmonidae</taxon>
        <taxon>Salmoninae</taxon>
        <taxon>Salmo</taxon>
    </lineage>
</organism>
<evidence type="ECO:0000313" key="3">
    <source>
        <dbReference type="Proteomes" id="UP001652741"/>
    </source>
</evidence>
<reference evidence="4" key="1">
    <citation type="submission" date="2025-08" db="UniProtKB">
        <authorList>
            <consortium name="RefSeq"/>
        </authorList>
    </citation>
    <scope>IDENTIFICATION</scope>
</reference>
<feature type="transmembrane region" description="Helical" evidence="2">
    <location>
        <begin position="176"/>
        <end position="200"/>
    </location>
</feature>